<dbReference type="InterPro" id="IPR020845">
    <property type="entry name" value="AMP-binding_CS"/>
</dbReference>
<dbReference type="InterPro" id="IPR000873">
    <property type="entry name" value="AMP-dep_synth/lig_dom"/>
</dbReference>
<comment type="caution">
    <text evidence="3">The sequence shown here is derived from an EMBL/GenBank/DDBJ whole genome shotgun (WGS) entry which is preliminary data.</text>
</comment>
<name>A0ABX1SKJ7_9PSEU</name>
<proteinExistence type="predicted"/>
<feature type="domain" description="AMP-dependent synthetase/ligase" evidence="1">
    <location>
        <begin position="8"/>
        <end position="368"/>
    </location>
</feature>
<keyword evidence="4" id="KW-1185">Reference proteome</keyword>
<accession>A0ABX1SKJ7</accession>
<evidence type="ECO:0000313" key="3">
    <source>
        <dbReference type="EMBL" id="NMI01029.1"/>
    </source>
</evidence>
<dbReference type="Gene3D" id="3.40.50.12780">
    <property type="entry name" value="N-terminal domain of ligase-like"/>
    <property type="match status" value="1"/>
</dbReference>
<dbReference type="PANTHER" id="PTHR43767">
    <property type="entry name" value="LONG-CHAIN-FATTY-ACID--COA LIGASE"/>
    <property type="match status" value="1"/>
</dbReference>
<dbReference type="Pfam" id="PF13193">
    <property type="entry name" value="AMP-binding_C"/>
    <property type="match status" value="1"/>
</dbReference>
<dbReference type="InterPro" id="IPR050237">
    <property type="entry name" value="ATP-dep_AMP-bd_enzyme"/>
</dbReference>
<feature type="domain" description="AMP-binding enzyme C-terminal" evidence="2">
    <location>
        <begin position="419"/>
        <end position="494"/>
    </location>
</feature>
<evidence type="ECO:0000259" key="1">
    <source>
        <dbReference type="Pfam" id="PF00501"/>
    </source>
</evidence>
<sequence length="511" mass="53781">MLAVELVRRGAARHANRTAVLCGAESMTFAEVDEAANRMAHVLTGLGAGRGVRIGLLIDNGLWSIPVDFACLKAGAVRVPLNARLSADEQARMLAATGVRLLVHGAALAGRAAELAARVDGLALACVGRTNDVDAPDLLAEMTQASAADPRVPADPGDPVLVLYTSGTTGALKAVVHTQAGYAAITANILGNLVSPGRDSVMLHAASLIHASGTFVLPYWLRGGAAAVLTGFDPTTYLDAAARYRATEINLVPTMFGMLVSSGAAERADVSGLRTAIYGASPMPRPLLEQMLQLWGPRLVQYYGQTEAPLAITVLDAADHTDPELLGSCGHPSADALVAVTDEAGVPVPTGEVGELRVRAPFAMAGYHGAPELTAQTLTADGWVRTRDLARFDERGYLTLVDRTSDMIITGGYNVYPREVEEALLAHPAVTGAAVVGAPDPTWVEAVTAYVTLLPDAEITPEHLRDAVRARLAGYKVPKTVRIVDGIPTSPVGKILRRELRDPLWSEGGRR</sequence>
<gene>
    <name evidence="3" type="ORF">HF526_27545</name>
</gene>
<dbReference type="Proteomes" id="UP000820669">
    <property type="component" value="Unassembled WGS sequence"/>
</dbReference>
<organism evidence="3 4">
    <name type="scientific">Pseudonocardia acidicola</name>
    <dbReference type="NCBI Taxonomy" id="2724939"/>
    <lineage>
        <taxon>Bacteria</taxon>
        <taxon>Bacillati</taxon>
        <taxon>Actinomycetota</taxon>
        <taxon>Actinomycetes</taxon>
        <taxon>Pseudonocardiales</taxon>
        <taxon>Pseudonocardiaceae</taxon>
        <taxon>Pseudonocardia</taxon>
    </lineage>
</organism>
<evidence type="ECO:0000259" key="2">
    <source>
        <dbReference type="Pfam" id="PF13193"/>
    </source>
</evidence>
<dbReference type="Pfam" id="PF00501">
    <property type="entry name" value="AMP-binding"/>
    <property type="match status" value="1"/>
</dbReference>
<dbReference type="SUPFAM" id="SSF56801">
    <property type="entry name" value="Acetyl-CoA synthetase-like"/>
    <property type="match status" value="1"/>
</dbReference>
<dbReference type="PANTHER" id="PTHR43767:SF7">
    <property type="entry name" value="MEDIUM_LONG-CHAIN-FATTY-ACID--COA LIGASE FADD8"/>
    <property type="match status" value="1"/>
</dbReference>
<reference evidence="3 4" key="1">
    <citation type="submission" date="2020-04" db="EMBL/GenBank/DDBJ databases">
        <authorList>
            <person name="Klaysubun C."/>
            <person name="Duangmal K."/>
            <person name="Lipun K."/>
        </authorList>
    </citation>
    <scope>NUCLEOTIDE SEQUENCE [LARGE SCALE GENOMIC DNA]</scope>
    <source>
        <strain evidence="3 4">K10HN5</strain>
    </source>
</reference>
<dbReference type="InterPro" id="IPR045851">
    <property type="entry name" value="AMP-bd_C_sf"/>
</dbReference>
<evidence type="ECO:0000313" key="4">
    <source>
        <dbReference type="Proteomes" id="UP000820669"/>
    </source>
</evidence>
<dbReference type="PROSITE" id="PS00455">
    <property type="entry name" value="AMP_BINDING"/>
    <property type="match status" value="1"/>
</dbReference>
<protein>
    <submittedName>
        <fullName evidence="3">AMP-binding protein</fullName>
    </submittedName>
</protein>
<dbReference type="EMBL" id="JAAXLA010000071">
    <property type="protein sequence ID" value="NMI01029.1"/>
    <property type="molecule type" value="Genomic_DNA"/>
</dbReference>
<dbReference type="RefSeq" id="WP_169384492.1">
    <property type="nucleotide sequence ID" value="NZ_JAAXLA010000071.1"/>
</dbReference>
<dbReference type="Gene3D" id="3.30.300.30">
    <property type="match status" value="1"/>
</dbReference>
<dbReference type="InterPro" id="IPR025110">
    <property type="entry name" value="AMP-bd_C"/>
</dbReference>
<dbReference type="InterPro" id="IPR042099">
    <property type="entry name" value="ANL_N_sf"/>
</dbReference>